<gene>
    <name evidence="1" type="ORF">M5K25_018973</name>
</gene>
<protein>
    <submittedName>
        <fullName evidence="1">Uncharacterized protein</fullName>
    </submittedName>
</protein>
<keyword evidence="2" id="KW-1185">Reference proteome</keyword>
<evidence type="ECO:0000313" key="1">
    <source>
        <dbReference type="EMBL" id="KAL0910877.1"/>
    </source>
</evidence>
<dbReference type="Proteomes" id="UP001552299">
    <property type="component" value="Unassembled WGS sequence"/>
</dbReference>
<sequence length="62" mass="7107">MDSCSRYLDILSRVHQSSHEGNIRRYIAARRGMDVLQSHHVEELVFCTVIHCYFGEGEDAAP</sequence>
<name>A0ABD0UDN1_DENTH</name>
<dbReference type="EMBL" id="JANQDX010000015">
    <property type="protein sequence ID" value="KAL0910877.1"/>
    <property type="molecule type" value="Genomic_DNA"/>
</dbReference>
<reference evidence="1 2" key="1">
    <citation type="journal article" date="2024" name="Plant Biotechnol. J.">
        <title>Dendrobium thyrsiflorum genome and its molecular insights into genes involved in important horticultural traits.</title>
        <authorList>
            <person name="Chen B."/>
            <person name="Wang J.Y."/>
            <person name="Zheng P.J."/>
            <person name="Li K.L."/>
            <person name="Liang Y.M."/>
            <person name="Chen X.F."/>
            <person name="Zhang C."/>
            <person name="Zhao X."/>
            <person name="He X."/>
            <person name="Zhang G.Q."/>
            <person name="Liu Z.J."/>
            <person name="Xu Q."/>
        </authorList>
    </citation>
    <scope>NUCLEOTIDE SEQUENCE [LARGE SCALE GENOMIC DNA]</scope>
    <source>
        <strain evidence="1">GZMU011</strain>
    </source>
</reference>
<accession>A0ABD0UDN1</accession>
<comment type="caution">
    <text evidence="1">The sequence shown here is derived from an EMBL/GenBank/DDBJ whole genome shotgun (WGS) entry which is preliminary data.</text>
</comment>
<proteinExistence type="predicted"/>
<dbReference type="AlphaFoldDB" id="A0ABD0UDN1"/>
<evidence type="ECO:0000313" key="2">
    <source>
        <dbReference type="Proteomes" id="UP001552299"/>
    </source>
</evidence>
<organism evidence="1 2">
    <name type="scientific">Dendrobium thyrsiflorum</name>
    <name type="common">Pinecone-like raceme dendrobium</name>
    <name type="synonym">Orchid</name>
    <dbReference type="NCBI Taxonomy" id="117978"/>
    <lineage>
        <taxon>Eukaryota</taxon>
        <taxon>Viridiplantae</taxon>
        <taxon>Streptophyta</taxon>
        <taxon>Embryophyta</taxon>
        <taxon>Tracheophyta</taxon>
        <taxon>Spermatophyta</taxon>
        <taxon>Magnoliopsida</taxon>
        <taxon>Liliopsida</taxon>
        <taxon>Asparagales</taxon>
        <taxon>Orchidaceae</taxon>
        <taxon>Epidendroideae</taxon>
        <taxon>Malaxideae</taxon>
        <taxon>Dendrobiinae</taxon>
        <taxon>Dendrobium</taxon>
    </lineage>
</organism>